<comment type="caution">
    <text evidence="1">The sequence shown here is derived from an EMBL/GenBank/DDBJ whole genome shotgun (WGS) entry which is preliminary data.</text>
</comment>
<dbReference type="Proteomes" id="UP000322327">
    <property type="component" value="Unassembled WGS sequence"/>
</dbReference>
<evidence type="ECO:0000313" key="2">
    <source>
        <dbReference type="Proteomes" id="UP000322327"/>
    </source>
</evidence>
<name>A0A5C8FW85_9SPIR</name>
<organism evidence="1 2">
    <name type="scientific">Brachyspira aalborgi</name>
    <dbReference type="NCBI Taxonomy" id="29522"/>
    <lineage>
        <taxon>Bacteria</taxon>
        <taxon>Pseudomonadati</taxon>
        <taxon>Spirochaetota</taxon>
        <taxon>Spirochaetia</taxon>
        <taxon>Brachyspirales</taxon>
        <taxon>Brachyspiraceae</taxon>
        <taxon>Brachyspira</taxon>
    </lineage>
</organism>
<proteinExistence type="predicted"/>
<dbReference type="AlphaFoldDB" id="A0A5C8FW85"/>
<reference evidence="1 2" key="1">
    <citation type="journal article" date="1992" name="Lakartidningen">
        <title>[Penicillin V and not amoxicillin is the first choice preparation in acute otitis].</title>
        <authorList>
            <person name="Kamme C."/>
            <person name="Lundgren K."/>
            <person name="Prellner K."/>
        </authorList>
    </citation>
    <scope>NUCLEOTIDE SEQUENCE [LARGE SCALE GENOMIC DNA]</scope>
    <source>
        <strain evidence="1 2">PC3053II</strain>
    </source>
</reference>
<dbReference type="EMBL" id="SAYI01000021">
    <property type="protein sequence ID" value="TXJ53910.1"/>
    <property type="molecule type" value="Genomic_DNA"/>
</dbReference>
<evidence type="ECO:0000313" key="1">
    <source>
        <dbReference type="EMBL" id="TXJ53910.1"/>
    </source>
</evidence>
<dbReference type="RefSeq" id="WP_147531723.1">
    <property type="nucleotide sequence ID" value="NZ_SAYI01000021.1"/>
</dbReference>
<sequence>MAIEPEQVLSIIKTVSNIPTVKINREKYLIKEFSNDYSDIMDDILDNGPFSAGVPKEYIEKKAKAAINFEVTKATAISFAAGLPGGLAMIGTIPADLTQFMGHSLRIVQKLAYLSGMPGFSSVDDMTDDEANMVLIYIGVMFGEANAVVALNQIAKHLAGVALKQIPKIALTKVVGYQTIKSLLRIVGVKLTKDLAAKSISKAIPILGGFASGGLTLATLKIMSNRLYEKLAELRFNDN</sequence>
<accession>A0A5C8FW85</accession>
<gene>
    <name evidence="1" type="ORF">EPJ76_10920</name>
</gene>
<evidence type="ECO:0008006" key="3">
    <source>
        <dbReference type="Google" id="ProtNLM"/>
    </source>
</evidence>
<protein>
    <recommendedName>
        <fullName evidence="3">EcsC family protein</fullName>
    </recommendedName>
</protein>